<evidence type="ECO:0000313" key="5">
    <source>
        <dbReference type="EMBL" id="SHK09067.1"/>
    </source>
</evidence>
<dbReference type="Gene3D" id="3.30.465.10">
    <property type="match status" value="1"/>
</dbReference>
<accession>A0A1M6PMG6</accession>
<dbReference type="InterPro" id="IPR002346">
    <property type="entry name" value="Mopterin_DH_FAD-bd"/>
</dbReference>
<organism evidence="5 6">
    <name type="scientific">Pseudonocardia thermophila</name>
    <dbReference type="NCBI Taxonomy" id="1848"/>
    <lineage>
        <taxon>Bacteria</taxon>
        <taxon>Bacillati</taxon>
        <taxon>Actinomycetota</taxon>
        <taxon>Actinomycetes</taxon>
        <taxon>Pseudonocardiales</taxon>
        <taxon>Pseudonocardiaceae</taxon>
        <taxon>Pseudonocardia</taxon>
    </lineage>
</organism>
<dbReference type="InterPro" id="IPR051312">
    <property type="entry name" value="Diverse_Substr_Oxidored"/>
</dbReference>
<dbReference type="SUPFAM" id="SSF56176">
    <property type="entry name" value="FAD-binding/transporter-associated domain-like"/>
    <property type="match status" value="1"/>
</dbReference>
<dbReference type="InterPro" id="IPR036318">
    <property type="entry name" value="FAD-bd_PCMH-like_sf"/>
</dbReference>
<sequence length="290" mass="29805">MKPAAFDYAAPTRLADAIDLLVAHADAEPRVLAGGQSLVPLMNFRLAQPGFLVDLQHVDGLSDIRLTDDELVIGAMVRQSTAEESADAAAGAPLLVEALGHVAHPPIRNSGTIGGSIAHADPSAELPAVALALDATMTAAGPGGERRIPAAEFFRGPFETALGPDEILTEVRLPRRPGGHAFVEHARTHGGFAVVAVAVDLAVDDAGTVTRAAIALSGVGPTPIRATATEQALVGTVPDAESIRSAVAATVAVLSPAGDVHGSSETKVDMARSYLRRGIELALDRAASRR</sequence>
<evidence type="ECO:0000256" key="3">
    <source>
        <dbReference type="ARBA" id="ARBA00023002"/>
    </source>
</evidence>
<dbReference type="STRING" id="1848.SAMN05443637_102348"/>
<keyword evidence="1" id="KW-0285">Flavoprotein</keyword>
<dbReference type="InterPro" id="IPR036683">
    <property type="entry name" value="CO_DH_flav_C_dom_sf"/>
</dbReference>
<evidence type="ECO:0000256" key="1">
    <source>
        <dbReference type="ARBA" id="ARBA00022630"/>
    </source>
</evidence>
<evidence type="ECO:0000259" key="4">
    <source>
        <dbReference type="PROSITE" id="PS51387"/>
    </source>
</evidence>
<dbReference type="InterPro" id="IPR016169">
    <property type="entry name" value="FAD-bd_PCMH_sub2"/>
</dbReference>
<dbReference type="PANTHER" id="PTHR42659">
    <property type="entry name" value="XANTHINE DEHYDROGENASE SUBUNIT C-RELATED"/>
    <property type="match status" value="1"/>
</dbReference>
<keyword evidence="2" id="KW-0274">FAD</keyword>
<dbReference type="AlphaFoldDB" id="A0A1M6PMG6"/>
<dbReference type="InterPro" id="IPR016166">
    <property type="entry name" value="FAD-bd_PCMH"/>
</dbReference>
<dbReference type="InterPro" id="IPR016167">
    <property type="entry name" value="FAD-bd_PCMH_sub1"/>
</dbReference>
<dbReference type="RefSeq" id="WP_073455562.1">
    <property type="nucleotide sequence ID" value="NZ_CALGVN010000036.1"/>
</dbReference>
<dbReference type="SMART" id="SM01092">
    <property type="entry name" value="CO_deh_flav_C"/>
    <property type="match status" value="1"/>
</dbReference>
<proteinExistence type="predicted"/>
<protein>
    <submittedName>
        <fullName evidence="5">Carbon monoxide dehydrogenase, medium subunit</fullName>
    </submittedName>
</protein>
<dbReference type="Proteomes" id="UP000184363">
    <property type="component" value="Unassembled WGS sequence"/>
</dbReference>
<dbReference type="Gene3D" id="3.30.390.50">
    <property type="entry name" value="CO dehydrogenase flavoprotein, C-terminal domain"/>
    <property type="match status" value="1"/>
</dbReference>
<dbReference type="EMBL" id="FRAP01000002">
    <property type="protein sequence ID" value="SHK09067.1"/>
    <property type="molecule type" value="Genomic_DNA"/>
</dbReference>
<evidence type="ECO:0000256" key="2">
    <source>
        <dbReference type="ARBA" id="ARBA00022827"/>
    </source>
</evidence>
<dbReference type="Pfam" id="PF00941">
    <property type="entry name" value="FAD_binding_5"/>
    <property type="match status" value="1"/>
</dbReference>
<evidence type="ECO:0000313" key="6">
    <source>
        <dbReference type="Proteomes" id="UP000184363"/>
    </source>
</evidence>
<keyword evidence="3" id="KW-0560">Oxidoreductase</keyword>
<dbReference type="FunFam" id="3.30.465.10:FF:000017">
    <property type="entry name" value="Xanthine dehydrogenase, FAD binding subunit"/>
    <property type="match status" value="1"/>
</dbReference>
<dbReference type="PROSITE" id="PS51387">
    <property type="entry name" value="FAD_PCMH"/>
    <property type="match status" value="1"/>
</dbReference>
<dbReference type="InterPro" id="IPR005107">
    <property type="entry name" value="CO_DH_flav_C"/>
</dbReference>
<dbReference type="OrthoDB" id="9793944at2"/>
<reference evidence="5 6" key="1">
    <citation type="submission" date="2016-11" db="EMBL/GenBank/DDBJ databases">
        <authorList>
            <person name="Jaros S."/>
            <person name="Januszkiewicz K."/>
            <person name="Wedrychowicz H."/>
        </authorList>
    </citation>
    <scope>NUCLEOTIDE SEQUENCE [LARGE SCALE GENOMIC DNA]</scope>
    <source>
        <strain evidence="5 6">DSM 43832</strain>
    </source>
</reference>
<dbReference type="PANTHER" id="PTHR42659:SF2">
    <property type="entry name" value="XANTHINE DEHYDROGENASE SUBUNIT C-RELATED"/>
    <property type="match status" value="1"/>
</dbReference>
<dbReference type="SUPFAM" id="SSF55447">
    <property type="entry name" value="CO dehydrogenase flavoprotein C-terminal domain-like"/>
    <property type="match status" value="1"/>
</dbReference>
<dbReference type="GO" id="GO:0016491">
    <property type="term" value="F:oxidoreductase activity"/>
    <property type="evidence" value="ECO:0007669"/>
    <property type="project" value="UniProtKB-KW"/>
</dbReference>
<gene>
    <name evidence="5" type="ORF">SAMN05443637_102348</name>
</gene>
<keyword evidence="6" id="KW-1185">Reference proteome</keyword>
<name>A0A1M6PMG6_PSETH</name>
<dbReference type="GO" id="GO:0071949">
    <property type="term" value="F:FAD binding"/>
    <property type="evidence" value="ECO:0007669"/>
    <property type="project" value="InterPro"/>
</dbReference>
<dbReference type="Pfam" id="PF03450">
    <property type="entry name" value="CO_deh_flav_C"/>
    <property type="match status" value="1"/>
</dbReference>
<feature type="domain" description="FAD-binding PCMH-type" evidence="4">
    <location>
        <begin position="1"/>
        <end position="178"/>
    </location>
</feature>
<dbReference type="Gene3D" id="3.30.43.10">
    <property type="entry name" value="Uridine Diphospho-n-acetylenolpyruvylglucosamine Reductase, domain 2"/>
    <property type="match status" value="1"/>
</dbReference>